<proteinExistence type="inferred from homology"/>
<feature type="transmembrane region" description="Helical" evidence="10">
    <location>
        <begin position="261"/>
        <end position="283"/>
    </location>
</feature>
<dbReference type="GO" id="GO:0005886">
    <property type="term" value="C:plasma membrane"/>
    <property type="evidence" value="ECO:0007669"/>
    <property type="project" value="UniProtKB-SubCell"/>
</dbReference>
<evidence type="ECO:0000256" key="4">
    <source>
        <dbReference type="ARBA" id="ARBA00022519"/>
    </source>
</evidence>
<name>A0A369TLJ6_9PROT</name>
<keyword evidence="12" id="KW-1185">Reference proteome</keyword>
<dbReference type="Pfam" id="PF02653">
    <property type="entry name" value="BPD_transp_2"/>
    <property type="match status" value="1"/>
</dbReference>
<dbReference type="RefSeq" id="WP_114580289.1">
    <property type="nucleotide sequence ID" value="NZ_QPMH01000001.1"/>
</dbReference>
<organism evidence="11 12">
    <name type="scientific">Ferruginivarius sediminum</name>
    <dbReference type="NCBI Taxonomy" id="2661937"/>
    <lineage>
        <taxon>Bacteria</taxon>
        <taxon>Pseudomonadati</taxon>
        <taxon>Pseudomonadota</taxon>
        <taxon>Alphaproteobacteria</taxon>
        <taxon>Rhodospirillales</taxon>
        <taxon>Rhodospirillaceae</taxon>
        <taxon>Ferruginivarius</taxon>
    </lineage>
</organism>
<comment type="subcellular location">
    <subcellularLocation>
        <location evidence="1">Cell membrane</location>
        <topology evidence="1">Multi-pass membrane protein</topology>
    </subcellularLocation>
</comment>
<evidence type="ECO:0000256" key="8">
    <source>
        <dbReference type="ARBA" id="ARBA00023136"/>
    </source>
</evidence>
<comment type="caution">
    <text evidence="11">The sequence shown here is derived from an EMBL/GenBank/DDBJ whole genome shotgun (WGS) entry which is preliminary data.</text>
</comment>
<keyword evidence="5 10" id="KW-0812">Transmembrane</keyword>
<dbReference type="CDD" id="cd06582">
    <property type="entry name" value="TM_PBP1_LivH_like"/>
    <property type="match status" value="1"/>
</dbReference>
<dbReference type="Proteomes" id="UP000253941">
    <property type="component" value="Unassembled WGS sequence"/>
</dbReference>
<feature type="transmembrane region" description="Helical" evidence="10">
    <location>
        <begin position="187"/>
        <end position="208"/>
    </location>
</feature>
<keyword evidence="4" id="KW-0997">Cell inner membrane</keyword>
<evidence type="ECO:0000256" key="10">
    <source>
        <dbReference type="SAM" id="Phobius"/>
    </source>
</evidence>
<dbReference type="GO" id="GO:0015192">
    <property type="term" value="F:L-phenylalanine transmembrane transporter activity"/>
    <property type="evidence" value="ECO:0007669"/>
    <property type="project" value="TreeGrafter"/>
</dbReference>
<dbReference type="GO" id="GO:0015190">
    <property type="term" value="F:L-leucine transmembrane transporter activity"/>
    <property type="evidence" value="ECO:0007669"/>
    <property type="project" value="TreeGrafter"/>
</dbReference>
<evidence type="ECO:0000256" key="5">
    <source>
        <dbReference type="ARBA" id="ARBA00022692"/>
    </source>
</evidence>
<dbReference type="PANTHER" id="PTHR11795:SF371">
    <property type="entry name" value="HIGH-AFFINITY BRANCHED-CHAIN AMINO ACID TRANSPORT SYSTEM PERMEASE PROTEIN LIVH"/>
    <property type="match status" value="1"/>
</dbReference>
<feature type="transmembrane region" description="Helical" evidence="10">
    <location>
        <begin position="140"/>
        <end position="158"/>
    </location>
</feature>
<dbReference type="InterPro" id="IPR001851">
    <property type="entry name" value="ABC_transp_permease"/>
</dbReference>
<evidence type="ECO:0000256" key="2">
    <source>
        <dbReference type="ARBA" id="ARBA00022448"/>
    </source>
</evidence>
<dbReference type="GO" id="GO:0042941">
    <property type="term" value="P:D-alanine transmembrane transport"/>
    <property type="evidence" value="ECO:0007669"/>
    <property type="project" value="TreeGrafter"/>
</dbReference>
<evidence type="ECO:0000256" key="3">
    <source>
        <dbReference type="ARBA" id="ARBA00022475"/>
    </source>
</evidence>
<dbReference type="GO" id="GO:0015188">
    <property type="term" value="F:L-isoleucine transmembrane transporter activity"/>
    <property type="evidence" value="ECO:0007669"/>
    <property type="project" value="TreeGrafter"/>
</dbReference>
<evidence type="ECO:0000256" key="9">
    <source>
        <dbReference type="ARBA" id="ARBA00037998"/>
    </source>
</evidence>
<keyword evidence="7 10" id="KW-1133">Transmembrane helix</keyword>
<evidence type="ECO:0000256" key="7">
    <source>
        <dbReference type="ARBA" id="ARBA00022989"/>
    </source>
</evidence>
<feature type="transmembrane region" description="Helical" evidence="10">
    <location>
        <begin position="90"/>
        <end position="114"/>
    </location>
</feature>
<dbReference type="AlphaFoldDB" id="A0A369TLJ6"/>
<feature type="transmembrane region" description="Helical" evidence="10">
    <location>
        <begin position="47"/>
        <end position="78"/>
    </location>
</feature>
<sequence>MAEFLQLTVYGIVLGSIISLGAIGLSLVYGILRFPHFAHGDLITLGAYLAFVLVTTMGAPVLVALPVGVAGTALAAVAIDQVLYRRLRRVAPVILLISSVGVALILRSAIQLIWGPSNQVYATGIQFPYRFAGVNIKPDHLIIVGGTILLVVALHLFLQKTKVGKAMRAMSDNADLAQVTGIRVNSIIIWTWIIGGGLAAAAGIFLGMDTRLHPVMGWRILLPVFAAAILGGIGRPYGAIIGGLAIGLAQEYSTTVISPSYKPAVAFALMVLMLIVRPTGLFAGRKV</sequence>
<feature type="transmembrane region" description="Helical" evidence="10">
    <location>
        <begin position="7"/>
        <end position="32"/>
    </location>
</feature>
<keyword evidence="3" id="KW-1003">Cell membrane</keyword>
<keyword evidence="6" id="KW-0029">Amino-acid transport</keyword>
<dbReference type="GO" id="GO:0015808">
    <property type="term" value="P:L-alanine transport"/>
    <property type="evidence" value="ECO:0007669"/>
    <property type="project" value="TreeGrafter"/>
</dbReference>
<dbReference type="PANTHER" id="PTHR11795">
    <property type="entry name" value="BRANCHED-CHAIN AMINO ACID TRANSPORT SYSTEM PERMEASE PROTEIN LIVH"/>
    <property type="match status" value="1"/>
</dbReference>
<gene>
    <name evidence="11" type="ORF">DRB17_00960</name>
</gene>
<evidence type="ECO:0000256" key="1">
    <source>
        <dbReference type="ARBA" id="ARBA00004651"/>
    </source>
</evidence>
<comment type="similarity">
    <text evidence="9">Belongs to the binding-protein-dependent transport system permease family. LivHM subfamily.</text>
</comment>
<dbReference type="GO" id="GO:1903806">
    <property type="term" value="P:L-isoleucine import across plasma membrane"/>
    <property type="evidence" value="ECO:0007669"/>
    <property type="project" value="TreeGrafter"/>
</dbReference>
<keyword evidence="8 10" id="KW-0472">Membrane</keyword>
<feature type="transmembrane region" description="Helical" evidence="10">
    <location>
        <begin position="220"/>
        <end position="249"/>
    </location>
</feature>
<accession>A0A369TLJ6</accession>
<dbReference type="EMBL" id="QPMH01000001">
    <property type="protein sequence ID" value="RDD63776.1"/>
    <property type="molecule type" value="Genomic_DNA"/>
</dbReference>
<evidence type="ECO:0000313" key="12">
    <source>
        <dbReference type="Proteomes" id="UP000253941"/>
    </source>
</evidence>
<evidence type="ECO:0000313" key="11">
    <source>
        <dbReference type="EMBL" id="RDD63776.1"/>
    </source>
</evidence>
<protein>
    <submittedName>
        <fullName evidence="11">Branched-chain amino acid ABC transporter permease</fullName>
    </submittedName>
</protein>
<keyword evidence="2" id="KW-0813">Transport</keyword>
<evidence type="ECO:0000256" key="6">
    <source>
        <dbReference type="ARBA" id="ARBA00022970"/>
    </source>
</evidence>
<dbReference type="GO" id="GO:0005304">
    <property type="term" value="F:L-valine transmembrane transporter activity"/>
    <property type="evidence" value="ECO:0007669"/>
    <property type="project" value="TreeGrafter"/>
</dbReference>
<dbReference type="InterPro" id="IPR052157">
    <property type="entry name" value="BCAA_transport_permease"/>
</dbReference>
<reference evidence="11 12" key="1">
    <citation type="submission" date="2018-07" db="EMBL/GenBank/DDBJ databases">
        <title>Venubactetium sediminum gen. nov., sp. nov., isolated from a marine solar saltern.</title>
        <authorList>
            <person name="Wang S."/>
        </authorList>
    </citation>
    <scope>NUCLEOTIDE SEQUENCE [LARGE SCALE GENOMIC DNA]</scope>
    <source>
        <strain evidence="11 12">WD2A32</strain>
    </source>
</reference>